<evidence type="ECO:0000256" key="1">
    <source>
        <dbReference type="ARBA" id="ARBA00008683"/>
    </source>
</evidence>
<dbReference type="Pfam" id="PF01343">
    <property type="entry name" value="Peptidase_S49"/>
    <property type="match status" value="1"/>
</dbReference>
<evidence type="ECO:0000313" key="6">
    <source>
        <dbReference type="EMBL" id="OAT79752.1"/>
    </source>
</evidence>
<keyword evidence="4" id="KW-0720">Serine protease</keyword>
<dbReference type="Proteomes" id="UP000078532">
    <property type="component" value="Unassembled WGS sequence"/>
</dbReference>
<dbReference type="STRING" id="1838280.A6M21_14960"/>
<evidence type="ECO:0000259" key="5">
    <source>
        <dbReference type="Pfam" id="PF01343"/>
    </source>
</evidence>
<feature type="domain" description="Peptidase S49" evidence="5">
    <location>
        <begin position="112"/>
        <end position="259"/>
    </location>
</feature>
<dbReference type="InterPro" id="IPR004635">
    <property type="entry name" value="Pept_S49_SppA"/>
</dbReference>
<dbReference type="PANTHER" id="PTHR33209">
    <property type="entry name" value="PROTEASE 4"/>
    <property type="match status" value="1"/>
</dbReference>
<reference evidence="6 7" key="1">
    <citation type="submission" date="2016-04" db="EMBL/GenBank/DDBJ databases">
        <authorList>
            <person name="Evans L.H."/>
            <person name="Alamgir A."/>
            <person name="Owens N."/>
            <person name="Weber N.D."/>
            <person name="Virtaneva K."/>
            <person name="Barbian K."/>
            <person name="Babar A."/>
            <person name="Rosenke K."/>
        </authorList>
    </citation>
    <scope>NUCLEOTIDE SEQUENCE [LARGE SCALE GENOMIC DNA]</scope>
    <source>
        <strain evidence="6 7">LMa1</strain>
    </source>
</reference>
<dbReference type="Gene3D" id="3.90.226.10">
    <property type="entry name" value="2-enoyl-CoA Hydratase, Chain A, domain 1"/>
    <property type="match status" value="2"/>
</dbReference>
<organism evidence="6 7">
    <name type="scientific">Desulfotomaculum copahuensis</name>
    <dbReference type="NCBI Taxonomy" id="1838280"/>
    <lineage>
        <taxon>Bacteria</taxon>
        <taxon>Bacillati</taxon>
        <taxon>Bacillota</taxon>
        <taxon>Clostridia</taxon>
        <taxon>Eubacteriales</taxon>
        <taxon>Desulfotomaculaceae</taxon>
        <taxon>Desulfotomaculum</taxon>
    </lineage>
</organism>
<dbReference type="InterPro" id="IPR047272">
    <property type="entry name" value="S49_SppA_C"/>
</dbReference>
<dbReference type="SUPFAM" id="SSF52096">
    <property type="entry name" value="ClpP/crotonase"/>
    <property type="match status" value="1"/>
</dbReference>
<gene>
    <name evidence="6" type="ORF">A6M21_14960</name>
</gene>
<accession>A0A1B7LB44</accession>
<dbReference type="RefSeq" id="WP_066670836.1">
    <property type="nucleotide sequence ID" value="NZ_LYVF01000192.1"/>
</dbReference>
<dbReference type="InterPro" id="IPR029045">
    <property type="entry name" value="ClpP/crotonase-like_dom_sf"/>
</dbReference>
<dbReference type="GO" id="GO:0006508">
    <property type="term" value="P:proteolysis"/>
    <property type="evidence" value="ECO:0007669"/>
    <property type="project" value="UniProtKB-KW"/>
</dbReference>
<keyword evidence="3" id="KW-0378">Hydrolase</keyword>
<proteinExistence type="inferred from homology"/>
<protein>
    <submittedName>
        <fullName evidence="6">Clp protease ClpP</fullName>
    </submittedName>
</protein>
<comment type="similarity">
    <text evidence="1">Belongs to the peptidase S49 family.</text>
</comment>
<evidence type="ECO:0000256" key="2">
    <source>
        <dbReference type="ARBA" id="ARBA00022670"/>
    </source>
</evidence>
<keyword evidence="2 6" id="KW-0645">Protease</keyword>
<dbReference type="AlphaFoldDB" id="A0A1B7LB44"/>
<evidence type="ECO:0000256" key="3">
    <source>
        <dbReference type="ARBA" id="ARBA00022801"/>
    </source>
</evidence>
<evidence type="ECO:0000313" key="7">
    <source>
        <dbReference type="Proteomes" id="UP000078532"/>
    </source>
</evidence>
<dbReference type="GO" id="GO:0008236">
    <property type="term" value="F:serine-type peptidase activity"/>
    <property type="evidence" value="ECO:0007669"/>
    <property type="project" value="UniProtKB-KW"/>
</dbReference>
<evidence type="ECO:0000256" key="4">
    <source>
        <dbReference type="ARBA" id="ARBA00022825"/>
    </source>
</evidence>
<comment type="caution">
    <text evidence="6">The sequence shown here is derived from an EMBL/GenBank/DDBJ whole genome shotgun (WGS) entry which is preliminary data.</text>
</comment>
<dbReference type="PANTHER" id="PTHR33209:SF1">
    <property type="entry name" value="PEPTIDASE S49 DOMAIN-CONTAINING PROTEIN"/>
    <property type="match status" value="1"/>
</dbReference>
<dbReference type="InterPro" id="IPR002142">
    <property type="entry name" value="Peptidase_S49"/>
</dbReference>
<dbReference type="OrthoDB" id="9764363at2"/>
<dbReference type="EMBL" id="LYVF01000192">
    <property type="protein sequence ID" value="OAT79752.1"/>
    <property type="molecule type" value="Genomic_DNA"/>
</dbReference>
<dbReference type="CDD" id="cd07023">
    <property type="entry name" value="S49_Sppa_N_C"/>
    <property type="match status" value="1"/>
</dbReference>
<keyword evidence="7" id="KW-1185">Reference proteome</keyword>
<sequence length="324" mass="33076">MRQRTIAAVVVGVVLLSVVIGAAATLSAGRNPVGGQGGGGTVAVIPVSGMIVSGRGVPGLFGGSQAGSDEITARLRQAARDPGVKAVVLRLNSPGGTAAGAQEIAAAVDRVRKAGKKVVASMGDTAASGAYWVACRADKIVAEPGTLTGSIGVIMQTQDLQGLYHKLGIATETFKSGPYKDMGAPNRPVTPAERDIFQGMVNDIYDQFVHTVADGRKMNPDRVKQLATGRVYTGRQALQLGLVDQLGSFQDALDLAGRLSGLGPEPRVTDLGPRGFWQDIMGGAGSLAGLAAPATAGRAFYPAVWLLVPAGPLPEGVLSTAGTQ</sequence>
<dbReference type="NCBIfam" id="TIGR00706">
    <property type="entry name" value="SppA_dom"/>
    <property type="match status" value="1"/>
</dbReference>
<name>A0A1B7LB44_9FIRM</name>